<dbReference type="PANTHER" id="PTHR30572:SF4">
    <property type="entry name" value="ABC TRANSPORTER PERMEASE YTRF"/>
    <property type="match status" value="1"/>
</dbReference>
<comment type="subcellular location">
    <subcellularLocation>
        <location evidence="1">Cell membrane</location>
        <topology evidence="1">Multi-pass membrane protein</topology>
    </subcellularLocation>
</comment>
<dbReference type="Proteomes" id="UP000230842">
    <property type="component" value="Unassembled WGS sequence"/>
</dbReference>
<keyword evidence="2" id="KW-1003">Cell membrane</keyword>
<evidence type="ECO:0000313" key="9">
    <source>
        <dbReference type="EMBL" id="PJJ54169.1"/>
    </source>
</evidence>
<accession>A0A0B2BQR2</accession>
<dbReference type="EMBL" id="PGEZ01000002">
    <property type="protein sequence ID" value="PJJ54169.1"/>
    <property type="molecule type" value="Genomic_DNA"/>
</dbReference>
<dbReference type="PANTHER" id="PTHR30572">
    <property type="entry name" value="MEMBRANE COMPONENT OF TRANSPORTER-RELATED"/>
    <property type="match status" value="1"/>
</dbReference>
<evidence type="ECO:0000256" key="1">
    <source>
        <dbReference type="ARBA" id="ARBA00004651"/>
    </source>
</evidence>
<keyword evidence="4 7" id="KW-1133">Transmembrane helix</keyword>
<dbReference type="RefSeq" id="WP_039339549.1">
    <property type="nucleotide sequence ID" value="NZ_PGEZ01000002.1"/>
</dbReference>
<gene>
    <name evidence="9" type="ORF">CLV56_3673</name>
</gene>
<dbReference type="Pfam" id="PF02687">
    <property type="entry name" value="FtsX"/>
    <property type="match status" value="2"/>
</dbReference>
<evidence type="ECO:0000259" key="8">
    <source>
        <dbReference type="Pfam" id="PF02687"/>
    </source>
</evidence>
<feature type="transmembrane region" description="Helical" evidence="7">
    <location>
        <begin position="750"/>
        <end position="770"/>
    </location>
</feature>
<evidence type="ECO:0000256" key="7">
    <source>
        <dbReference type="SAM" id="Phobius"/>
    </source>
</evidence>
<keyword evidence="3 7" id="KW-0812">Transmembrane</keyword>
<dbReference type="AlphaFoldDB" id="A0A0B2BQR2"/>
<dbReference type="InterPro" id="IPR050250">
    <property type="entry name" value="Macrolide_Exporter_MacB"/>
</dbReference>
<feature type="transmembrane region" description="Helical" evidence="7">
    <location>
        <begin position="790"/>
        <end position="810"/>
    </location>
</feature>
<evidence type="ECO:0000256" key="6">
    <source>
        <dbReference type="ARBA" id="ARBA00038076"/>
    </source>
</evidence>
<comment type="caution">
    <text evidence="9">The sequence shown here is derived from an EMBL/GenBank/DDBJ whole genome shotgun (WGS) entry which is preliminary data.</text>
</comment>
<evidence type="ECO:0000256" key="5">
    <source>
        <dbReference type="ARBA" id="ARBA00023136"/>
    </source>
</evidence>
<dbReference type="InterPro" id="IPR003838">
    <property type="entry name" value="ABC3_permease_C"/>
</dbReference>
<feature type="domain" description="ABC3 transporter permease C-terminal" evidence="8">
    <location>
        <begin position="702"/>
        <end position="819"/>
    </location>
</feature>
<dbReference type="OrthoDB" id="9780560at2"/>
<feature type="transmembrane region" description="Helical" evidence="7">
    <location>
        <begin position="481"/>
        <end position="501"/>
    </location>
</feature>
<feature type="transmembrane region" description="Helical" evidence="7">
    <location>
        <begin position="403"/>
        <end position="420"/>
    </location>
</feature>
<proteinExistence type="inferred from homology"/>
<feature type="transmembrane region" description="Helical" evidence="7">
    <location>
        <begin position="702"/>
        <end position="723"/>
    </location>
</feature>
<name>A0A0B2BQR2_9ACTN</name>
<evidence type="ECO:0000256" key="4">
    <source>
        <dbReference type="ARBA" id="ARBA00022989"/>
    </source>
</evidence>
<feature type="transmembrane region" description="Helical" evidence="7">
    <location>
        <begin position="312"/>
        <end position="340"/>
    </location>
</feature>
<keyword evidence="5 7" id="KW-0472">Membrane</keyword>
<comment type="similarity">
    <text evidence="6">Belongs to the ABC-4 integral membrane protein family.</text>
</comment>
<feature type="transmembrane region" description="Helical" evidence="7">
    <location>
        <begin position="426"/>
        <end position="449"/>
    </location>
</feature>
<organism evidence="9 10">
    <name type="scientific">Mumia flava</name>
    <dbReference type="NCBI Taxonomy" id="1348852"/>
    <lineage>
        <taxon>Bacteria</taxon>
        <taxon>Bacillati</taxon>
        <taxon>Actinomycetota</taxon>
        <taxon>Actinomycetes</taxon>
        <taxon>Propionibacteriales</taxon>
        <taxon>Nocardioidaceae</taxon>
        <taxon>Mumia</taxon>
    </lineage>
</organism>
<evidence type="ECO:0000313" key="10">
    <source>
        <dbReference type="Proteomes" id="UP000230842"/>
    </source>
</evidence>
<feature type="domain" description="ABC3 transporter permease C-terminal" evidence="8">
    <location>
        <begin position="264"/>
        <end position="384"/>
    </location>
</feature>
<evidence type="ECO:0000256" key="2">
    <source>
        <dbReference type="ARBA" id="ARBA00022475"/>
    </source>
</evidence>
<sequence>MLRLILSSVRHNRGRYLATLVAIITGVMFYAATGFLSEGIIDSLEGDVDREFGAVDVAVVADPDAAAEAAEPLVIPGRRADRILGLDGVEAGAGTLTGPSGFVVGGDPVATDATARLWVTDDELNPLDVEEGEAPSAAGEIAVDRGLAEDQGFAVGDDVTLLTVAGPQDVTIVGTTRFADSDALDSAGTVSVPEASAFDWLRDGHREYDNLYLRASGSPDALLDEVEAVTPPAFEAVDGEDFREQQKESSGSFGRVIKQGLQAFAILALLVGGFVIYNTFSVIVAQRQRELAVLSALGATGKQLKRSLRYEGLVIGLAGSAIGVVVGYVLVVVMALLLQLFGVDLPGGGAKITSGTILGGLVLGTVITVVSVMVPARRAGRTEPIAAMQDAAVETGTLSRGRAIASAVLAGLGLLAMFFGPNAPVIGLGAVLFVAALLVGAPFVAVAVARLSRPIMHRFGLEGRLAVDNSVRNPKRTATTANALVIGVLLVTFVSVAGSSIRDFAVETIDELQSADYVVSSEGGTVDPDLVSAIESIDEVEAVTPYRRETVTVDGDPALISSGDLAALGEETDLTVLDGSLDDLSGGAIAVLEGTGTVGDTVAVEDLDGQTVDLDVVAVLAVSLDAAQLGDLVDEETFEELVGDVAPTAAIVDVAVGKQSETEEEIQDIADLRPDITIMAGNALGNLIGGIFDFAINAVTGLLLMSVVIALIGIINTMSLSILERRRELGLLRIVGMTDRRVRRMVRLESVLIALMGTLTGMVAGIVLSLAVTTGMARLAGVSVGFTVPWLTLVAVLVAGSVLGFLAALVPARRSTKLSALDAVQAT</sequence>
<protein>
    <submittedName>
        <fullName evidence="9">Putative ABC transport system permease protein</fullName>
    </submittedName>
</protein>
<dbReference type="GO" id="GO:0022857">
    <property type="term" value="F:transmembrane transporter activity"/>
    <property type="evidence" value="ECO:0007669"/>
    <property type="project" value="TreeGrafter"/>
</dbReference>
<keyword evidence="10" id="KW-1185">Reference proteome</keyword>
<evidence type="ECO:0000256" key="3">
    <source>
        <dbReference type="ARBA" id="ARBA00022692"/>
    </source>
</evidence>
<feature type="transmembrane region" description="Helical" evidence="7">
    <location>
        <begin position="352"/>
        <end position="374"/>
    </location>
</feature>
<feature type="transmembrane region" description="Helical" evidence="7">
    <location>
        <begin position="263"/>
        <end position="285"/>
    </location>
</feature>
<reference evidence="9 10" key="1">
    <citation type="submission" date="2017-11" db="EMBL/GenBank/DDBJ databases">
        <title>Genomic Encyclopedia of Archaeal and Bacterial Type Strains, Phase II (KMG-II): From Individual Species to Whole Genera.</title>
        <authorList>
            <person name="Goeker M."/>
        </authorList>
    </citation>
    <scope>NUCLEOTIDE SEQUENCE [LARGE SCALE GENOMIC DNA]</scope>
    <source>
        <strain evidence="9 10">DSM 27763</strain>
    </source>
</reference>
<feature type="transmembrane region" description="Helical" evidence="7">
    <location>
        <begin position="16"/>
        <end position="36"/>
    </location>
</feature>
<dbReference type="GO" id="GO:0005886">
    <property type="term" value="C:plasma membrane"/>
    <property type="evidence" value="ECO:0007669"/>
    <property type="project" value="UniProtKB-SubCell"/>
</dbReference>